<dbReference type="EMBL" id="AP011851">
    <property type="protein sequence ID" value="BAJ47983.1"/>
    <property type="molecule type" value="Genomic_DNA"/>
</dbReference>
<dbReference type="EMBL" id="AP011852">
    <property type="protein sequence ID" value="BAJ48001.1"/>
    <property type="molecule type" value="Genomic_DNA"/>
</dbReference>
<evidence type="ECO:0000313" key="2">
    <source>
        <dbReference type="EMBL" id="BAJ48001.1"/>
    </source>
</evidence>
<dbReference type="KEGG" id="csu:CSUB_C0948"/>
<evidence type="ECO:0000313" key="1">
    <source>
        <dbReference type="EMBL" id="BAJ47983.1"/>
    </source>
</evidence>
<evidence type="ECO:0000313" key="4">
    <source>
        <dbReference type="Proteomes" id="UP000008120"/>
    </source>
</evidence>
<accession>E6N6R4</accession>
<name>E6N6R4_CALS0</name>
<organism evidence="1 4">
    <name type="scientific">Caldiarchaeum subterraneum</name>
    <dbReference type="NCBI Taxonomy" id="311458"/>
    <lineage>
        <taxon>Archaea</taxon>
        <taxon>Nitrososphaerota</taxon>
        <taxon>Candidatus Caldarchaeales</taxon>
        <taxon>Candidatus Caldarchaeaceae</taxon>
        <taxon>Candidatus Caldarchaeum</taxon>
    </lineage>
</organism>
<reference evidence="1 4" key="1">
    <citation type="journal article" date="2005" name="Environ. Microbiol.">
        <title>Genetic and functional properties of uncultivated thermophilic crenarchaeotes from a subsurface gold mine as revealed by analysis of genome fragments.</title>
        <authorList>
            <person name="Nunoura T."/>
            <person name="Hirayama H."/>
            <person name="Takami H."/>
            <person name="Oida H."/>
            <person name="Nishi S."/>
            <person name="Shimamura S."/>
            <person name="Suzuki Y."/>
            <person name="Inagaki F."/>
            <person name="Takai K."/>
            <person name="Nealson K.H."/>
            <person name="Horikoshi K."/>
        </authorList>
    </citation>
    <scope>NUCLEOTIDE SEQUENCE [LARGE SCALE GENOMIC DNA]</scope>
</reference>
<sequence length="163" mass="18446">MSENSWPIEFFVVMGCGCCLGGVLRLRSLVSLYPWCLGVSSRCVGLVVRERVRWSLRLAEAELSYLIFGERVDHSVIHYWEARLRETGVLKAILEEIGRIIESRLSYRYSVLDWTEISTWSRGDVMLHVAARISEDTVYPVGAYVSYSGEPVAEEVMNALPPG</sequence>
<dbReference type="Proteomes" id="UP000008120">
    <property type="component" value="Chromosome"/>
</dbReference>
<dbReference type="AlphaFoldDB" id="E6N6R4"/>
<gene>
    <name evidence="3" type="ORF">CSUB_C0948</name>
    <name evidence="1" type="ORF">HGMM_F17C01C11</name>
    <name evidence="2" type="ORF">HGMM_F28E01C02</name>
</gene>
<proteinExistence type="predicted"/>
<reference evidence="1 4" key="2">
    <citation type="journal article" date="2011" name="Nucleic Acids Res.">
        <title>Insights into the evolution of Archaea and eukaryotic protein modifier systems revealed by the genome of a novel archaeal group.</title>
        <authorList>
            <person name="Nunoura T."/>
            <person name="Takaki Y."/>
            <person name="Kakuta J."/>
            <person name="Nishi S."/>
            <person name="Sugahara J."/>
            <person name="Kazama H."/>
            <person name="Chee G."/>
            <person name="Hattori M."/>
            <person name="Kanai A."/>
            <person name="Atomi H."/>
            <person name="Takai K."/>
            <person name="Takami H."/>
        </authorList>
    </citation>
    <scope>NUCLEOTIDE SEQUENCE [LARGE SCALE GENOMIC DNA]</scope>
</reference>
<dbReference type="EMBL" id="BA000048">
    <property type="protein sequence ID" value="BAJ50801.1"/>
    <property type="molecule type" value="Genomic_DNA"/>
</dbReference>
<protein>
    <submittedName>
        <fullName evidence="1">Uncharacterized protein</fullName>
    </submittedName>
</protein>
<evidence type="ECO:0000313" key="3">
    <source>
        <dbReference type="EMBL" id="BAJ50801.1"/>
    </source>
</evidence>
<dbReference type="BioCyc" id="CCAL311458:G131R-956-MONOMER"/>